<dbReference type="Pfam" id="PF02592">
    <property type="entry name" value="Vut_1"/>
    <property type="match status" value="1"/>
</dbReference>
<keyword evidence="1" id="KW-1133">Transmembrane helix</keyword>
<reference evidence="2 3" key="1">
    <citation type="submission" date="2020-08" db="EMBL/GenBank/DDBJ databases">
        <title>The Agave Microbiome: Exploring the role of microbial communities in plant adaptations to desert environments.</title>
        <authorList>
            <person name="Partida-Martinez L.P."/>
        </authorList>
    </citation>
    <scope>NUCLEOTIDE SEQUENCE [LARGE SCALE GENOMIC DNA]</scope>
    <source>
        <strain evidence="2 3">RAS26</strain>
    </source>
</reference>
<feature type="transmembrane region" description="Helical" evidence="1">
    <location>
        <begin position="12"/>
        <end position="34"/>
    </location>
</feature>
<dbReference type="AlphaFoldDB" id="A0A7W4UH94"/>
<proteinExistence type="predicted"/>
<evidence type="ECO:0000313" key="3">
    <source>
        <dbReference type="Proteomes" id="UP000518206"/>
    </source>
</evidence>
<evidence type="ECO:0000313" key="2">
    <source>
        <dbReference type="EMBL" id="MBB2924120.1"/>
    </source>
</evidence>
<dbReference type="PANTHER" id="PTHR34300:SF2">
    <property type="entry name" value="QUEUOSINE PRECURSOR TRANSPORTER-RELATED"/>
    <property type="match status" value="1"/>
</dbReference>
<gene>
    <name evidence="2" type="ORF">FHR80_003048</name>
</gene>
<sequence>MRDGHRARAATGLLVVAFALCIVLANWAILHVGADNGTGHPRTIPVGFGLDAPSGVLFAGVLFTLRDILHERVGTGRTLVIIVATAPLTAVTSAPSLALASVVTFLVAEIADLAVYARIRRHGRTVAVLASNVVSSFVDSAVFLTLAFGGAPDVRTVVAMTFGKFAMSAVTLGAITLAVRARDARPAPEMLPAERTHEDGRVAR</sequence>
<dbReference type="Proteomes" id="UP000518206">
    <property type="component" value="Unassembled WGS sequence"/>
</dbReference>
<evidence type="ECO:0000256" key="1">
    <source>
        <dbReference type="SAM" id="Phobius"/>
    </source>
</evidence>
<dbReference type="InterPro" id="IPR003744">
    <property type="entry name" value="YhhQ"/>
</dbReference>
<feature type="transmembrane region" description="Helical" evidence="1">
    <location>
        <begin position="157"/>
        <end position="179"/>
    </location>
</feature>
<comment type="caution">
    <text evidence="2">The sequence shown here is derived from an EMBL/GenBank/DDBJ whole genome shotgun (WGS) entry which is preliminary data.</text>
</comment>
<organism evidence="2 3">
    <name type="scientific">Cellulomonas cellasea</name>
    <dbReference type="NCBI Taxonomy" id="43670"/>
    <lineage>
        <taxon>Bacteria</taxon>
        <taxon>Bacillati</taxon>
        <taxon>Actinomycetota</taxon>
        <taxon>Actinomycetes</taxon>
        <taxon>Micrococcales</taxon>
        <taxon>Cellulomonadaceae</taxon>
        <taxon>Cellulomonas</taxon>
    </lineage>
</organism>
<keyword evidence="1" id="KW-0812">Transmembrane</keyword>
<reference evidence="2 3" key="2">
    <citation type="submission" date="2020-08" db="EMBL/GenBank/DDBJ databases">
        <authorList>
            <person name="Partida-Martinez L."/>
            <person name="Huntemann M."/>
            <person name="Clum A."/>
            <person name="Wang J."/>
            <person name="Palaniappan K."/>
            <person name="Ritter S."/>
            <person name="Chen I.-M."/>
            <person name="Stamatis D."/>
            <person name="Reddy T."/>
            <person name="O'Malley R."/>
            <person name="Daum C."/>
            <person name="Shapiro N."/>
            <person name="Ivanova N."/>
            <person name="Kyrpides N."/>
            <person name="Woyke T."/>
        </authorList>
    </citation>
    <scope>NUCLEOTIDE SEQUENCE [LARGE SCALE GENOMIC DNA]</scope>
    <source>
        <strain evidence="2 3">RAS26</strain>
    </source>
</reference>
<feature type="transmembrane region" description="Helical" evidence="1">
    <location>
        <begin position="129"/>
        <end position="151"/>
    </location>
</feature>
<protein>
    <recommendedName>
        <fullName evidence="4">VUT family protein</fullName>
    </recommendedName>
</protein>
<keyword evidence="1" id="KW-0472">Membrane</keyword>
<evidence type="ECO:0008006" key="4">
    <source>
        <dbReference type="Google" id="ProtNLM"/>
    </source>
</evidence>
<feature type="transmembrane region" description="Helical" evidence="1">
    <location>
        <begin position="74"/>
        <end position="91"/>
    </location>
</feature>
<dbReference type="RefSeq" id="WP_183297050.1">
    <property type="nucleotide sequence ID" value="NZ_JACHVX010000004.1"/>
</dbReference>
<feature type="transmembrane region" description="Helical" evidence="1">
    <location>
        <begin position="97"/>
        <end position="117"/>
    </location>
</feature>
<dbReference type="PANTHER" id="PTHR34300">
    <property type="entry name" value="QUEUOSINE PRECURSOR TRANSPORTER-RELATED"/>
    <property type="match status" value="1"/>
</dbReference>
<name>A0A7W4UH94_9CELL</name>
<accession>A0A7W4UH94</accession>
<dbReference type="EMBL" id="JACHVX010000004">
    <property type="protein sequence ID" value="MBB2924120.1"/>
    <property type="molecule type" value="Genomic_DNA"/>
</dbReference>
<feature type="transmembrane region" description="Helical" evidence="1">
    <location>
        <begin position="46"/>
        <end position="65"/>
    </location>
</feature>